<evidence type="ECO:0000256" key="8">
    <source>
        <dbReference type="SAM" id="Phobius"/>
    </source>
</evidence>
<feature type="transmembrane region" description="Helical" evidence="8">
    <location>
        <begin position="439"/>
        <end position="464"/>
    </location>
</feature>
<keyword evidence="11" id="KW-1185">Reference proteome</keyword>
<evidence type="ECO:0000256" key="1">
    <source>
        <dbReference type="ARBA" id="ARBA00004651"/>
    </source>
</evidence>
<dbReference type="EMBL" id="CP028519">
    <property type="protein sequence ID" value="AVY95096.1"/>
    <property type="molecule type" value="Genomic_DNA"/>
</dbReference>
<accession>A0A2S0PCK1</accession>
<feature type="domain" description="NADH:quinone oxidoreductase/Mrp antiporter transmembrane" evidence="9">
    <location>
        <begin position="131"/>
        <end position="431"/>
    </location>
</feature>
<dbReference type="Pfam" id="PF00361">
    <property type="entry name" value="Proton_antipo_M"/>
    <property type="match status" value="1"/>
</dbReference>
<feature type="transmembrane region" description="Helical" evidence="8">
    <location>
        <begin position="485"/>
        <end position="507"/>
    </location>
</feature>
<evidence type="ECO:0000256" key="5">
    <source>
        <dbReference type="ARBA" id="ARBA00022989"/>
    </source>
</evidence>
<dbReference type="OrthoDB" id="9768329at2"/>
<evidence type="ECO:0000256" key="2">
    <source>
        <dbReference type="ARBA" id="ARBA00005346"/>
    </source>
</evidence>
<keyword evidence="6 8" id="KW-0472">Membrane</keyword>
<comment type="subcellular location">
    <subcellularLocation>
        <location evidence="1">Cell membrane</location>
        <topology evidence="1">Multi-pass membrane protein</topology>
    </subcellularLocation>
    <subcellularLocation>
        <location evidence="7">Membrane</location>
        <topology evidence="7">Multi-pass membrane protein</topology>
    </subcellularLocation>
</comment>
<dbReference type="PANTHER" id="PTHR42703">
    <property type="entry name" value="NADH DEHYDROGENASE"/>
    <property type="match status" value="1"/>
</dbReference>
<protein>
    <submittedName>
        <fullName evidence="10">Monovalent cation/H+ antiporter subunit D</fullName>
    </submittedName>
</protein>
<feature type="transmembrane region" description="Helical" evidence="8">
    <location>
        <begin position="111"/>
        <end position="128"/>
    </location>
</feature>
<feature type="transmembrane region" description="Helical" evidence="8">
    <location>
        <begin position="134"/>
        <end position="152"/>
    </location>
</feature>
<gene>
    <name evidence="10" type="ORF">DAI18_14385</name>
</gene>
<keyword evidence="5 8" id="KW-1133">Transmembrane helix</keyword>
<dbReference type="InterPro" id="IPR050586">
    <property type="entry name" value="CPA3_Na-H_Antiporter_D"/>
</dbReference>
<dbReference type="PANTHER" id="PTHR42703:SF1">
    <property type="entry name" value="NA(+)_H(+) ANTIPORTER SUBUNIT D1"/>
    <property type="match status" value="1"/>
</dbReference>
<evidence type="ECO:0000256" key="4">
    <source>
        <dbReference type="ARBA" id="ARBA00022692"/>
    </source>
</evidence>
<dbReference type="RefSeq" id="WP_028498763.1">
    <property type="nucleotide sequence ID" value="NZ_CP028519.1"/>
</dbReference>
<name>A0A2S0PCK1_9NEIS</name>
<evidence type="ECO:0000256" key="3">
    <source>
        <dbReference type="ARBA" id="ARBA00022475"/>
    </source>
</evidence>
<keyword evidence="4 7" id="KW-0812">Transmembrane</keyword>
<feature type="transmembrane region" description="Helical" evidence="8">
    <location>
        <begin position="6"/>
        <end position="26"/>
    </location>
</feature>
<evidence type="ECO:0000313" key="10">
    <source>
        <dbReference type="EMBL" id="AVY95096.1"/>
    </source>
</evidence>
<evidence type="ECO:0000256" key="7">
    <source>
        <dbReference type="RuleBase" id="RU000320"/>
    </source>
</evidence>
<feature type="transmembrane region" description="Helical" evidence="8">
    <location>
        <begin position="164"/>
        <end position="188"/>
    </location>
</feature>
<feature type="transmembrane region" description="Helical" evidence="8">
    <location>
        <begin position="38"/>
        <end position="63"/>
    </location>
</feature>
<dbReference type="GO" id="GO:0005886">
    <property type="term" value="C:plasma membrane"/>
    <property type="evidence" value="ECO:0007669"/>
    <property type="project" value="UniProtKB-SubCell"/>
</dbReference>
<sequence length="531" mass="55037">MSDWTSHLPVLPVILPLLAGALMLTLGDARRNTRATIAVLSTLAQLAVAAALLAGAAAAAPIAVYQVGNWAAPFGIVLVVDRLAALMLVLSAVLALATLIYSLARWDRSSVHFHPLFQFLLMGLNGAFMTGDLFNLFVFFEILLAASYGLALHGSGLARVKAGLPYVVVNLVASLMFLIGAALIYGVTSTLNLADLALKAPQLAGDERLLFEAGAAVLGVVFLVKAAAWPLNFWLPGAYGASCAPVAAMFSIMTKVGIYALLRLGSLLGADGGLFPYTGDWLFGIGLLTLLYGTVGVLGAQQMERLIGFCVIVSSGTLMAAIGIGTPGTIAPMLFYLLSSVLATGAFFLLVEMAERSRAFGADLLAVAMEAFGLEDPEDKRHSDDVVGVAIPAAMAFLGLAFVICTLLVAGLPPLSGFVAKFSLLSAALAGAADGTTPLSAWALTVAVLLSGLAGVIALCRMGMRIFWSSARTVPRLRVIEAGPVAGLIGLCVVMAIAAGPVMGYLVDTASALQNPQRYIDAVLTPQNGAR</sequence>
<dbReference type="InterPro" id="IPR001750">
    <property type="entry name" value="ND/Mrp_TM"/>
</dbReference>
<organism evidence="10 11">
    <name type="scientific">Microvirgula aerodenitrificans</name>
    <dbReference type="NCBI Taxonomy" id="57480"/>
    <lineage>
        <taxon>Bacteria</taxon>
        <taxon>Pseudomonadati</taxon>
        <taxon>Pseudomonadota</taxon>
        <taxon>Betaproteobacteria</taxon>
        <taxon>Neisseriales</taxon>
        <taxon>Aquaspirillaceae</taxon>
        <taxon>Microvirgula</taxon>
    </lineage>
</organism>
<evidence type="ECO:0000259" key="9">
    <source>
        <dbReference type="Pfam" id="PF00361"/>
    </source>
</evidence>
<keyword evidence="3" id="KW-1003">Cell membrane</keyword>
<dbReference type="NCBIfam" id="NF009309">
    <property type="entry name" value="PRK12666.1"/>
    <property type="match status" value="1"/>
</dbReference>
<dbReference type="KEGG" id="maer:DAI18_14385"/>
<evidence type="ECO:0000313" key="11">
    <source>
        <dbReference type="Proteomes" id="UP000244173"/>
    </source>
</evidence>
<feature type="transmembrane region" description="Helical" evidence="8">
    <location>
        <begin position="208"/>
        <end position="227"/>
    </location>
</feature>
<feature type="transmembrane region" description="Helical" evidence="8">
    <location>
        <begin position="306"/>
        <end position="324"/>
    </location>
</feature>
<comment type="similarity">
    <text evidence="2">Belongs to the CPA3 antiporters (TC 2.A.63) subunit D family.</text>
</comment>
<proteinExistence type="inferred from homology"/>
<feature type="transmembrane region" description="Helical" evidence="8">
    <location>
        <begin position="386"/>
        <end position="408"/>
    </location>
</feature>
<feature type="transmembrane region" description="Helical" evidence="8">
    <location>
        <begin position="239"/>
        <end position="261"/>
    </location>
</feature>
<dbReference type="Proteomes" id="UP000244173">
    <property type="component" value="Chromosome"/>
</dbReference>
<feature type="transmembrane region" description="Helical" evidence="8">
    <location>
        <begin position="330"/>
        <end position="351"/>
    </location>
</feature>
<feature type="transmembrane region" description="Helical" evidence="8">
    <location>
        <begin position="83"/>
        <end position="104"/>
    </location>
</feature>
<dbReference type="AlphaFoldDB" id="A0A2S0PCK1"/>
<evidence type="ECO:0000256" key="6">
    <source>
        <dbReference type="ARBA" id="ARBA00023136"/>
    </source>
</evidence>
<dbReference type="STRING" id="1122240.GCA_000620105_01413"/>
<feature type="transmembrane region" description="Helical" evidence="8">
    <location>
        <begin position="281"/>
        <end position="299"/>
    </location>
</feature>
<reference evidence="10 11" key="1">
    <citation type="submission" date="2018-04" db="EMBL/GenBank/DDBJ databases">
        <title>Denitrifier Microvirgula.</title>
        <authorList>
            <person name="Anderson E."/>
            <person name="Jang J."/>
            <person name="Ishii S."/>
        </authorList>
    </citation>
    <scope>NUCLEOTIDE SEQUENCE [LARGE SCALE GENOMIC DNA]</scope>
    <source>
        <strain evidence="10 11">BE2.4</strain>
    </source>
</reference>